<keyword evidence="2" id="KW-1185">Reference proteome</keyword>
<sequence length="302" mass="34184">MPSYRYYDSDDSASSGEIELRSRPHVRVSPNCGACGFPFNLEEPYRIFIRVDKQTTGPILSADYKQFAGTKLPPHYFLGAWEDSLYLCGQIDCGQCEYSPDSYAYSTDTGVVHTDCLKLFLSLFPDNSQGSSQGLREGLRQIRLAAAMRSPWKGAYLDLTPIIDVRVMGTLVPGMRRLPAEIATIIHDLSSPTTLRYCSTLQLFRELSSPNTCSQYKSMPLTNIKSWERGGQPETQDYDYDLPLIRLVLDSRGLLSITRLRERDSPCVDQYYPSQHFGYVLESAQALSHVVFDFEVSIRFTM</sequence>
<dbReference type="Proteomes" id="UP000226431">
    <property type="component" value="Unassembled WGS sequence"/>
</dbReference>
<dbReference type="EMBL" id="NJES01000006">
    <property type="protein sequence ID" value="PHH80890.1"/>
    <property type="molecule type" value="Genomic_DNA"/>
</dbReference>
<comment type="caution">
    <text evidence="1">The sequence shown here is derived from an EMBL/GenBank/DDBJ whole genome shotgun (WGS) entry which is preliminary data.</text>
</comment>
<evidence type="ECO:0000313" key="2">
    <source>
        <dbReference type="Proteomes" id="UP000226431"/>
    </source>
</evidence>
<accession>A0A2C5ZM62</accession>
<dbReference type="STRING" id="2004952.A0A2C5ZM62"/>
<protein>
    <submittedName>
        <fullName evidence="1">Uncharacterized protein</fullName>
    </submittedName>
</protein>
<dbReference type="OrthoDB" id="4927927at2759"/>
<gene>
    <name evidence="1" type="ORF">CDD80_5810</name>
</gene>
<proteinExistence type="predicted"/>
<organism evidence="1 2">
    <name type="scientific">Ophiocordyceps camponoti-rufipedis</name>
    <dbReference type="NCBI Taxonomy" id="2004952"/>
    <lineage>
        <taxon>Eukaryota</taxon>
        <taxon>Fungi</taxon>
        <taxon>Dikarya</taxon>
        <taxon>Ascomycota</taxon>
        <taxon>Pezizomycotina</taxon>
        <taxon>Sordariomycetes</taxon>
        <taxon>Hypocreomycetidae</taxon>
        <taxon>Hypocreales</taxon>
        <taxon>Ophiocordycipitaceae</taxon>
        <taxon>Ophiocordyceps</taxon>
    </lineage>
</organism>
<reference evidence="1 2" key="1">
    <citation type="submission" date="2017-06" db="EMBL/GenBank/DDBJ databases">
        <title>Ant-infecting Ophiocordyceps genomes reveal a high diversity of potential behavioral manipulation genes and a possible major role for enterotoxins.</title>
        <authorList>
            <person name="De Bekker C."/>
            <person name="Evans H.C."/>
            <person name="Brachmann A."/>
            <person name="Hughes D.P."/>
        </authorList>
    </citation>
    <scope>NUCLEOTIDE SEQUENCE [LARGE SCALE GENOMIC DNA]</scope>
    <source>
        <strain evidence="1 2">Map16</strain>
    </source>
</reference>
<dbReference type="AlphaFoldDB" id="A0A2C5ZM62"/>
<evidence type="ECO:0000313" key="1">
    <source>
        <dbReference type="EMBL" id="PHH80890.1"/>
    </source>
</evidence>
<name>A0A2C5ZM62_9HYPO</name>